<name>A0A0W8FFY5_9ZZZZ</name>
<feature type="region of interest" description="Disordered" evidence="1">
    <location>
        <begin position="19"/>
        <end position="42"/>
    </location>
</feature>
<accession>A0A0W8FFY5</accession>
<comment type="caution">
    <text evidence="2">The sequence shown here is derived from an EMBL/GenBank/DDBJ whole genome shotgun (WGS) entry which is preliminary data.</text>
</comment>
<proteinExistence type="predicted"/>
<protein>
    <submittedName>
        <fullName evidence="2">Uncharacterized protein</fullName>
    </submittedName>
</protein>
<dbReference type="AlphaFoldDB" id="A0A0W8FFY5"/>
<dbReference type="EMBL" id="LNQE01001264">
    <property type="protein sequence ID" value="KUG19713.1"/>
    <property type="molecule type" value="Genomic_DNA"/>
</dbReference>
<sequence length="55" mass="5901">MQPLLCNLLVTISPFRVAAPPSRSDQKNGSPKRDALQPMHAALLSPAEPAVLPVR</sequence>
<evidence type="ECO:0000313" key="2">
    <source>
        <dbReference type="EMBL" id="KUG19713.1"/>
    </source>
</evidence>
<organism evidence="2">
    <name type="scientific">hydrocarbon metagenome</name>
    <dbReference type="NCBI Taxonomy" id="938273"/>
    <lineage>
        <taxon>unclassified sequences</taxon>
        <taxon>metagenomes</taxon>
        <taxon>ecological metagenomes</taxon>
    </lineage>
</organism>
<evidence type="ECO:0000256" key="1">
    <source>
        <dbReference type="SAM" id="MobiDB-lite"/>
    </source>
</evidence>
<reference evidence="2" key="1">
    <citation type="journal article" date="2015" name="Proc. Natl. Acad. Sci. U.S.A.">
        <title>Networks of energetic and metabolic interactions define dynamics in microbial communities.</title>
        <authorList>
            <person name="Embree M."/>
            <person name="Liu J.K."/>
            <person name="Al-Bassam M.M."/>
            <person name="Zengler K."/>
        </authorList>
    </citation>
    <scope>NUCLEOTIDE SEQUENCE</scope>
</reference>
<gene>
    <name evidence="2" type="ORF">ASZ90_010590</name>
</gene>